<dbReference type="PANTHER" id="PTHR43569:SF2">
    <property type="entry name" value="AMIDOHYDROLASE-RELATED DOMAIN-CONTAINING PROTEIN"/>
    <property type="match status" value="1"/>
</dbReference>
<dbReference type="SUPFAM" id="SSF51556">
    <property type="entry name" value="Metallo-dependent hydrolases"/>
    <property type="match status" value="1"/>
</dbReference>
<comment type="similarity">
    <text evidence="1">Belongs to the metallo-dependent hydrolases superfamily.</text>
</comment>
<dbReference type="RefSeq" id="WP_204912096.1">
    <property type="nucleotide sequence ID" value="NZ_BAAAYR010000001.1"/>
</dbReference>
<gene>
    <name evidence="3" type="ORF">GCM10022197_08450</name>
</gene>
<feature type="domain" description="Amidohydrolase-related" evidence="2">
    <location>
        <begin position="2"/>
        <end position="270"/>
    </location>
</feature>
<evidence type="ECO:0000256" key="1">
    <source>
        <dbReference type="ARBA" id="ARBA00038310"/>
    </source>
</evidence>
<keyword evidence="4" id="KW-1185">Reference proteome</keyword>
<sequence length="279" mass="30092">MIDAHLHLWRLDRGDYDWLADEDPALRRDFTVADWTSVAAPLGIDAAVLVQAAPTTAETAYVEELAASHPTHLLGVVGWCDLAAPRAAAAIRDREPSALVALRPWLQAIDDPDWVLAPAVMSSLAAMQARGLVYEALVRPVHLSRVLAVARRLPGLRIVVDHGAKPDVAAGGSPGWAADLADLAACPNVFCKVSGLLTEAAPDQGRDDLRPYVETILERFGPTRVMWGSDWPVVTTRAAYGDWFEMAVGLVPAAWHADVFDGTVRRAYGLPAPTTGDQR</sequence>
<protein>
    <submittedName>
        <fullName evidence="3">Amidohydrolase family protein</fullName>
    </submittedName>
</protein>
<name>A0ABP6WTC1_9ACTN</name>
<dbReference type="InterPro" id="IPR032466">
    <property type="entry name" value="Metal_Hydrolase"/>
</dbReference>
<proteinExistence type="inferred from homology"/>
<comment type="caution">
    <text evidence="3">The sequence shown here is derived from an EMBL/GenBank/DDBJ whole genome shotgun (WGS) entry which is preliminary data.</text>
</comment>
<dbReference type="EMBL" id="BAAAYR010000001">
    <property type="protein sequence ID" value="GAA3555594.1"/>
    <property type="molecule type" value="Genomic_DNA"/>
</dbReference>
<reference evidence="4" key="1">
    <citation type="journal article" date="2019" name="Int. J. Syst. Evol. Microbiol.">
        <title>The Global Catalogue of Microorganisms (GCM) 10K type strain sequencing project: providing services to taxonomists for standard genome sequencing and annotation.</title>
        <authorList>
            <consortium name="The Broad Institute Genomics Platform"/>
            <consortium name="The Broad Institute Genome Sequencing Center for Infectious Disease"/>
            <person name="Wu L."/>
            <person name="Ma J."/>
        </authorList>
    </citation>
    <scope>NUCLEOTIDE SEQUENCE [LARGE SCALE GENOMIC DNA]</scope>
    <source>
        <strain evidence="4">JCM 16540</strain>
    </source>
</reference>
<accession>A0ABP6WTC1</accession>
<dbReference type="InterPro" id="IPR006680">
    <property type="entry name" value="Amidohydro-rel"/>
</dbReference>
<organism evidence="3 4">
    <name type="scientific">Microlunatus spumicola</name>
    <dbReference type="NCBI Taxonomy" id="81499"/>
    <lineage>
        <taxon>Bacteria</taxon>
        <taxon>Bacillati</taxon>
        <taxon>Actinomycetota</taxon>
        <taxon>Actinomycetes</taxon>
        <taxon>Propionibacteriales</taxon>
        <taxon>Propionibacteriaceae</taxon>
        <taxon>Microlunatus</taxon>
    </lineage>
</organism>
<dbReference type="Proteomes" id="UP001500767">
    <property type="component" value="Unassembled WGS sequence"/>
</dbReference>
<dbReference type="PANTHER" id="PTHR43569">
    <property type="entry name" value="AMIDOHYDROLASE"/>
    <property type="match status" value="1"/>
</dbReference>
<dbReference type="InterPro" id="IPR052350">
    <property type="entry name" value="Metallo-dep_Lactonases"/>
</dbReference>
<evidence type="ECO:0000313" key="3">
    <source>
        <dbReference type="EMBL" id="GAA3555594.1"/>
    </source>
</evidence>
<dbReference type="Gene3D" id="3.20.20.140">
    <property type="entry name" value="Metal-dependent hydrolases"/>
    <property type="match status" value="1"/>
</dbReference>
<evidence type="ECO:0000313" key="4">
    <source>
        <dbReference type="Proteomes" id="UP001500767"/>
    </source>
</evidence>
<evidence type="ECO:0000259" key="2">
    <source>
        <dbReference type="Pfam" id="PF04909"/>
    </source>
</evidence>
<dbReference type="Pfam" id="PF04909">
    <property type="entry name" value="Amidohydro_2"/>
    <property type="match status" value="1"/>
</dbReference>